<reference evidence="3" key="1">
    <citation type="submission" date="2016-05" db="EMBL/GenBank/DDBJ databases">
        <authorList>
            <person name="Naeem Raeece"/>
        </authorList>
    </citation>
    <scope>NUCLEOTIDE SEQUENCE [LARGE SCALE GENOMIC DNA]</scope>
</reference>
<organism evidence="2 3">
    <name type="scientific">Plasmodium ovale curtisi</name>
    <dbReference type="NCBI Taxonomy" id="864141"/>
    <lineage>
        <taxon>Eukaryota</taxon>
        <taxon>Sar</taxon>
        <taxon>Alveolata</taxon>
        <taxon>Apicomplexa</taxon>
        <taxon>Aconoidasida</taxon>
        <taxon>Haemosporida</taxon>
        <taxon>Plasmodiidae</taxon>
        <taxon>Plasmodium</taxon>
        <taxon>Plasmodium (Plasmodium)</taxon>
    </lineage>
</organism>
<dbReference type="VEuPathDB" id="PlasmoDB:PocGH01_05017100"/>
<dbReference type="AlphaFoldDB" id="A0A1A8VST7"/>
<feature type="transmembrane region" description="Helical" evidence="1">
    <location>
        <begin position="28"/>
        <end position="48"/>
    </location>
</feature>
<protein>
    <recommendedName>
        <fullName evidence="4">Mitochondrial import receptor subunit TOM7</fullName>
    </recommendedName>
</protein>
<keyword evidence="1" id="KW-0812">Transmembrane</keyword>
<dbReference type="Proteomes" id="UP000078546">
    <property type="component" value="Unassembled WGS sequence"/>
</dbReference>
<sequence length="67" mass="7956">MKGINDNSTLMKKIMDKTYEMSLRMCDYIIRPFLFYCFTPLIFGYGLYYNNEFTLNPIKLIPKILVG</sequence>
<evidence type="ECO:0000313" key="3">
    <source>
        <dbReference type="Proteomes" id="UP000078546"/>
    </source>
</evidence>
<dbReference type="EMBL" id="FLQV01000132">
    <property type="protein sequence ID" value="SBS82401.1"/>
    <property type="molecule type" value="Genomic_DNA"/>
</dbReference>
<accession>A0A1A8VST7</accession>
<evidence type="ECO:0000256" key="1">
    <source>
        <dbReference type="SAM" id="Phobius"/>
    </source>
</evidence>
<proteinExistence type="predicted"/>
<keyword evidence="1" id="KW-0472">Membrane</keyword>
<evidence type="ECO:0008006" key="4">
    <source>
        <dbReference type="Google" id="ProtNLM"/>
    </source>
</evidence>
<evidence type="ECO:0000313" key="2">
    <source>
        <dbReference type="EMBL" id="SBS82401.1"/>
    </source>
</evidence>
<name>A0A1A8VST7_PLAOA</name>
<keyword evidence="1" id="KW-1133">Transmembrane helix</keyword>
<gene>
    <name evidence="2" type="ORF">POVCU1_007370</name>
</gene>